<dbReference type="InterPro" id="IPR001482">
    <property type="entry name" value="T2SS/T4SS_dom"/>
</dbReference>
<evidence type="ECO:0000313" key="6">
    <source>
        <dbReference type="Proteomes" id="UP000504714"/>
    </source>
</evidence>
<gene>
    <name evidence="5" type="primary">hofB</name>
    <name evidence="5" type="ORF">RINTU1_30090</name>
</gene>
<dbReference type="SUPFAM" id="SSF160246">
    <property type="entry name" value="EspE N-terminal domain-like"/>
    <property type="match status" value="1"/>
</dbReference>
<dbReference type="SUPFAM" id="SSF52540">
    <property type="entry name" value="P-loop containing nucleoside triphosphate hydrolases"/>
    <property type="match status" value="1"/>
</dbReference>
<dbReference type="PANTHER" id="PTHR30258">
    <property type="entry name" value="TYPE II SECRETION SYSTEM PROTEIN GSPE-RELATED"/>
    <property type="match status" value="1"/>
</dbReference>
<dbReference type="CDD" id="cd01129">
    <property type="entry name" value="PulE-GspE-like"/>
    <property type="match status" value="1"/>
</dbReference>
<comment type="caution">
    <text evidence="5">The sequence shown here is derived from an EMBL/GenBank/DDBJ whole genome shotgun (WGS) entry which is preliminary data.</text>
</comment>
<dbReference type="GO" id="GO:0005886">
    <property type="term" value="C:plasma membrane"/>
    <property type="evidence" value="ECO:0007669"/>
    <property type="project" value="TreeGrafter"/>
</dbReference>
<comment type="similarity">
    <text evidence="1">Belongs to the GSP E family.</text>
</comment>
<name>A0A6L2ZRL9_9ENTR</name>
<feature type="domain" description="Bacterial type II secretion system protein E" evidence="4">
    <location>
        <begin position="324"/>
        <end position="338"/>
    </location>
</feature>
<dbReference type="GO" id="GO:0016887">
    <property type="term" value="F:ATP hydrolysis activity"/>
    <property type="evidence" value="ECO:0007669"/>
    <property type="project" value="TreeGrafter"/>
</dbReference>
<dbReference type="PROSITE" id="PS00662">
    <property type="entry name" value="T2SP_E"/>
    <property type="match status" value="1"/>
</dbReference>
<evidence type="ECO:0000313" key="5">
    <source>
        <dbReference type="EMBL" id="GFN47120.1"/>
    </source>
</evidence>
<dbReference type="InterPro" id="IPR007831">
    <property type="entry name" value="T2SS_GspE_N"/>
</dbReference>
<sequence length="508" mass="57295">MTNYSTSDEIINEELHVLCQRYKAIILTMDKTTLTIATSNGANDELLSALRFACGCTIKVEHWPEAKIEQILHQWQPQNNLHPSTYSTVATHSEELSNKSLVKNHPLHDFSDEETSLNDDSDTPVIQFINQTLRIAIQKRASDIHFEPYQHRYRVRIRIDGVLQEINPPSSELIPRIAACLKVMARLNIAEKRLPQDGQLALQMDNLRYSMRIATLPVQYGEKIVLRILHSHWQPCLEQLGLTDKVLKQLIQVLSAPQGLILVTGPTGSGKTMTLYNSLLQLNHWQKNICSVEDPIEISVEGINQIQTNNKIGLDFSCILRTLLRQDPDIIMIGEIRDNETAEIAVKAAQTGHLVLSTLHTNSTTDTLTRLIQMKVPGYLLASCLKLVIAQRLVRRLCVHCKKPAADAIYYPANIWPKSLRNWLAIGCEYCCAGYYGRIGVYEILMVTPEIQQALINHLDSLKLIDIAQHQGNMMLLTAGLTLVDQGITTITEIKRVIGMISEIEVHQ</sequence>
<dbReference type="RefSeq" id="WP_176488642.1">
    <property type="nucleotide sequence ID" value="NZ_BLXO01000007.1"/>
</dbReference>
<dbReference type="Pfam" id="PF00437">
    <property type="entry name" value="T2SSE"/>
    <property type="match status" value="1"/>
</dbReference>
<dbReference type="AlphaFoldDB" id="A0A6L2ZRL9"/>
<evidence type="ECO:0000256" key="3">
    <source>
        <dbReference type="ARBA" id="ARBA00022840"/>
    </source>
</evidence>
<keyword evidence="2" id="KW-0547">Nucleotide-binding</keyword>
<organism evidence="5 6">
    <name type="scientific">Candidatus Regiella insecticola</name>
    <dbReference type="NCBI Taxonomy" id="138073"/>
    <lineage>
        <taxon>Bacteria</taxon>
        <taxon>Pseudomonadati</taxon>
        <taxon>Pseudomonadota</taxon>
        <taxon>Gammaproteobacteria</taxon>
        <taxon>Enterobacterales</taxon>
        <taxon>Enterobacteriaceae</taxon>
        <taxon>aphid secondary symbionts</taxon>
        <taxon>Candidatus Regiella</taxon>
    </lineage>
</organism>
<evidence type="ECO:0000259" key="4">
    <source>
        <dbReference type="PROSITE" id="PS00662"/>
    </source>
</evidence>
<dbReference type="Gene3D" id="3.30.450.90">
    <property type="match status" value="1"/>
</dbReference>
<dbReference type="InterPro" id="IPR037257">
    <property type="entry name" value="T2SS_E_N_sf"/>
</dbReference>
<dbReference type="InterPro" id="IPR027417">
    <property type="entry name" value="P-loop_NTPase"/>
</dbReference>
<dbReference type="EMBL" id="BLXO01000007">
    <property type="protein sequence ID" value="GFN47120.1"/>
    <property type="molecule type" value="Genomic_DNA"/>
</dbReference>
<dbReference type="Pfam" id="PF05157">
    <property type="entry name" value="MshEN"/>
    <property type="match status" value="1"/>
</dbReference>
<reference evidence="5 6" key="1">
    <citation type="submission" date="2020-06" db="EMBL/GenBank/DDBJ databases">
        <title>The genome sequence of Candidatus Regiella insecticola strain Tut.</title>
        <authorList>
            <person name="Nikoh N."/>
            <person name="Tsuchida T."/>
            <person name="Koga R."/>
            <person name="Oshima K."/>
            <person name="Hattori M."/>
            <person name="Fukatsu T."/>
        </authorList>
    </citation>
    <scope>NUCLEOTIDE SEQUENCE [LARGE SCALE GENOMIC DNA]</scope>
    <source>
        <strain evidence="5 6">Tut</strain>
    </source>
</reference>
<dbReference type="PANTHER" id="PTHR30258:SF1">
    <property type="entry name" value="PROTEIN TRANSPORT PROTEIN HOFB HOMOLOG"/>
    <property type="match status" value="1"/>
</dbReference>
<dbReference type="GO" id="GO:0005524">
    <property type="term" value="F:ATP binding"/>
    <property type="evidence" value="ECO:0007669"/>
    <property type="project" value="UniProtKB-KW"/>
</dbReference>
<keyword evidence="3" id="KW-0067">ATP-binding</keyword>
<protein>
    <submittedName>
        <fullName evidence="5">Putative integral membrane protein involved in biogenesis of fimbriae (Type IV pilin)</fullName>
    </submittedName>
</protein>
<evidence type="ECO:0000256" key="1">
    <source>
        <dbReference type="ARBA" id="ARBA00006611"/>
    </source>
</evidence>
<evidence type="ECO:0000256" key="2">
    <source>
        <dbReference type="ARBA" id="ARBA00022741"/>
    </source>
</evidence>
<dbReference type="Gene3D" id="3.30.300.160">
    <property type="entry name" value="Type II secretion system, protein E, N-terminal domain"/>
    <property type="match status" value="1"/>
</dbReference>
<dbReference type="Gene3D" id="3.40.50.300">
    <property type="entry name" value="P-loop containing nucleotide triphosphate hydrolases"/>
    <property type="match status" value="1"/>
</dbReference>
<proteinExistence type="inferred from homology"/>
<dbReference type="Proteomes" id="UP000504714">
    <property type="component" value="Unassembled WGS sequence"/>
</dbReference>
<accession>A0A6L2ZRL9</accession>
<dbReference type="NCBIfam" id="NF007755">
    <property type="entry name" value="PRK10436.1"/>
    <property type="match status" value="1"/>
</dbReference>